<proteinExistence type="predicted"/>
<evidence type="ECO:0000313" key="1">
    <source>
        <dbReference type="EMBL" id="DAE19682.1"/>
    </source>
</evidence>
<dbReference type="EMBL" id="BK015682">
    <property type="protein sequence ID" value="DAE19682.1"/>
    <property type="molecule type" value="Genomic_DNA"/>
</dbReference>
<accession>A0A8S5QL10</accession>
<name>A0A8S5QL10_9CAUD</name>
<dbReference type="SUPFAM" id="SSF101386">
    <property type="entry name" value="all-alpha NTP pyrophosphatases"/>
    <property type="match status" value="1"/>
</dbReference>
<organism evidence="1">
    <name type="scientific">Siphoviridae sp. ctAvf12</name>
    <dbReference type="NCBI Taxonomy" id="2826185"/>
    <lineage>
        <taxon>Viruses</taxon>
        <taxon>Duplodnaviria</taxon>
        <taxon>Heunggongvirae</taxon>
        <taxon>Uroviricota</taxon>
        <taxon>Caudoviricetes</taxon>
    </lineage>
</organism>
<protein>
    <submittedName>
        <fullName evidence="1">Triphosphate pyrophosphohydrolase-like protein</fullName>
    </submittedName>
</protein>
<sequence length="100" mass="11493">MRDGYRFEFGALDEPDAPKVQALKPLEEAAEVYGAWQDCDDYRDCRIAAFCDELRRDLIDECMDVVQAVVSLLDAEGFTQEDVDAAIERCNERNRERGRL</sequence>
<reference evidence="1" key="1">
    <citation type="journal article" date="2021" name="Proc. Natl. Acad. Sci. U.S.A.">
        <title>A Catalog of Tens of Thousands of Viruses from Human Metagenomes Reveals Hidden Associations with Chronic Diseases.</title>
        <authorList>
            <person name="Tisza M.J."/>
            <person name="Buck C.B."/>
        </authorList>
    </citation>
    <scope>NUCLEOTIDE SEQUENCE</scope>
    <source>
        <strain evidence="1">CtAvf12</strain>
    </source>
</reference>